<evidence type="ECO:0000256" key="7">
    <source>
        <dbReference type="ARBA" id="ARBA00022454"/>
    </source>
</evidence>
<comment type="subunit">
    <text evidence="18">Component of the Smc5-Smc6 complex.</text>
</comment>
<dbReference type="EC" id="2.3.2.27" evidence="5 18"/>
<reference evidence="22" key="1">
    <citation type="submission" date="2025-08" db="UniProtKB">
        <authorList>
            <consortium name="RefSeq"/>
        </authorList>
    </citation>
    <scope>IDENTIFICATION</scope>
    <source>
        <tissue evidence="22">Testes</tissue>
    </source>
</reference>
<sequence>MNNSHRFIIQSFLSRGTLTHDEMKDLHKFACEKYEVTYAAKDLTQYVQTINRNIGQFSMEIRRGIEEDIGSQMYALVRTSESEMGKLSCLYQQNEIDLFKKTIALIVQSESGMASSTDILNLADHLDKNVKKMSKVEAQNLLKRLIKDKWLTENQGEVTLSARSILELEPILRETYPDDLTFCNLCKSIVIKGQCCTHCDLKLHLHCASRLFYGRDAPMCPGCKGRWEHEIIDMHIEEMNGNEEPRAGTSSSQTQRTSINSKARSGRPSKKRKN</sequence>
<evidence type="ECO:0000256" key="12">
    <source>
        <dbReference type="ARBA" id="ARBA00022786"/>
    </source>
</evidence>
<evidence type="ECO:0000256" key="9">
    <source>
        <dbReference type="ARBA" id="ARBA00022723"/>
    </source>
</evidence>
<keyword evidence="12 18" id="KW-0833">Ubl conjugation pathway</keyword>
<keyword evidence="21" id="KW-1185">Reference proteome</keyword>
<evidence type="ECO:0000256" key="2">
    <source>
        <dbReference type="ARBA" id="ARBA00004123"/>
    </source>
</evidence>
<feature type="compositionally biased region" description="Polar residues" evidence="19">
    <location>
        <begin position="248"/>
        <end position="263"/>
    </location>
</feature>
<dbReference type="GeneID" id="100373071"/>
<evidence type="ECO:0000256" key="4">
    <source>
        <dbReference type="ARBA" id="ARBA00010258"/>
    </source>
</evidence>
<dbReference type="PROSITE" id="PS50081">
    <property type="entry name" value="ZF_DAG_PE_2"/>
    <property type="match status" value="1"/>
</dbReference>
<dbReference type="CDD" id="cd16493">
    <property type="entry name" value="RING-CH-C4HC3_NSE1"/>
    <property type="match status" value="1"/>
</dbReference>
<dbReference type="InterPro" id="IPR046349">
    <property type="entry name" value="C1-like_sf"/>
</dbReference>
<dbReference type="InterPro" id="IPR011513">
    <property type="entry name" value="Nse1"/>
</dbReference>
<evidence type="ECO:0000256" key="13">
    <source>
        <dbReference type="ARBA" id="ARBA00022833"/>
    </source>
</evidence>
<keyword evidence="10 18" id="KW-0227">DNA damage</keyword>
<evidence type="ECO:0000259" key="20">
    <source>
        <dbReference type="PROSITE" id="PS50081"/>
    </source>
</evidence>
<keyword evidence="17 18" id="KW-0539">Nucleus</keyword>
<dbReference type="Gene3D" id="1.10.10.10">
    <property type="entry name" value="Winged helix-like DNA-binding domain superfamily/Winged helix DNA-binding domain"/>
    <property type="match status" value="1"/>
</dbReference>
<evidence type="ECO:0000256" key="19">
    <source>
        <dbReference type="SAM" id="MobiDB-lite"/>
    </source>
</evidence>
<keyword evidence="11 18" id="KW-0863">Zinc-finger</keyword>
<name>A0ABM0GT27_SACKO</name>
<feature type="domain" description="Phorbol-ester/DAG-type" evidence="20">
    <location>
        <begin position="168"/>
        <end position="220"/>
    </location>
</feature>
<evidence type="ECO:0000313" key="21">
    <source>
        <dbReference type="Proteomes" id="UP000694865"/>
    </source>
</evidence>
<evidence type="ECO:0000256" key="14">
    <source>
        <dbReference type="ARBA" id="ARBA00022843"/>
    </source>
</evidence>
<dbReference type="SUPFAM" id="SSF57889">
    <property type="entry name" value="Cysteine-rich domain"/>
    <property type="match status" value="1"/>
</dbReference>
<dbReference type="InterPro" id="IPR013083">
    <property type="entry name" value="Znf_RING/FYVE/PHD"/>
</dbReference>
<dbReference type="PANTHER" id="PTHR20973:SF0">
    <property type="entry name" value="NON-STRUCTURAL MAINTENANCE OF CHROMOSOMES ELEMENT 1 HOMOLOG"/>
    <property type="match status" value="1"/>
</dbReference>
<keyword evidence="13 18" id="KW-0862">Zinc</keyword>
<evidence type="ECO:0000313" key="22">
    <source>
        <dbReference type="RefSeq" id="XP_002736758.1"/>
    </source>
</evidence>
<gene>
    <name evidence="22" type="primary">LOC100373071</name>
</gene>
<evidence type="ECO:0000256" key="3">
    <source>
        <dbReference type="ARBA" id="ARBA00004286"/>
    </source>
</evidence>
<comment type="catalytic activity">
    <reaction evidence="1 18">
        <text>S-ubiquitinyl-[E2 ubiquitin-conjugating enzyme]-L-cysteine + [acceptor protein]-L-lysine = [E2 ubiquitin-conjugating enzyme]-L-cysteine + N(6)-ubiquitinyl-[acceptor protein]-L-lysine.</text>
        <dbReference type="EC" id="2.3.2.27"/>
    </reaction>
</comment>
<evidence type="ECO:0000256" key="5">
    <source>
        <dbReference type="ARBA" id="ARBA00012483"/>
    </source>
</evidence>
<feature type="compositionally biased region" description="Basic residues" evidence="19">
    <location>
        <begin position="264"/>
        <end position="274"/>
    </location>
</feature>
<dbReference type="PANTHER" id="PTHR20973">
    <property type="entry name" value="NON-SMC ELEMENT 1-RELATED"/>
    <property type="match status" value="1"/>
</dbReference>
<evidence type="ECO:0000256" key="11">
    <source>
        <dbReference type="ARBA" id="ARBA00022771"/>
    </source>
</evidence>
<dbReference type="Proteomes" id="UP000694865">
    <property type="component" value="Unplaced"/>
</dbReference>
<evidence type="ECO:0000256" key="10">
    <source>
        <dbReference type="ARBA" id="ARBA00022763"/>
    </source>
</evidence>
<evidence type="ECO:0000256" key="16">
    <source>
        <dbReference type="ARBA" id="ARBA00023204"/>
    </source>
</evidence>
<dbReference type="RefSeq" id="XP_002736758.1">
    <property type="nucleotide sequence ID" value="XM_002736712.2"/>
</dbReference>
<accession>A0ABM0GT27</accession>
<dbReference type="Gene3D" id="3.30.40.10">
    <property type="entry name" value="Zinc/RING finger domain, C3HC4 (zinc finger)"/>
    <property type="match status" value="1"/>
</dbReference>
<evidence type="ECO:0000256" key="15">
    <source>
        <dbReference type="ARBA" id="ARBA00023172"/>
    </source>
</evidence>
<dbReference type="Gene3D" id="3.90.1150.220">
    <property type="match status" value="1"/>
</dbReference>
<organism evidence="21 22">
    <name type="scientific">Saccoglossus kowalevskii</name>
    <name type="common">Acorn worm</name>
    <dbReference type="NCBI Taxonomy" id="10224"/>
    <lineage>
        <taxon>Eukaryota</taxon>
        <taxon>Metazoa</taxon>
        <taxon>Hemichordata</taxon>
        <taxon>Enteropneusta</taxon>
        <taxon>Harrimaniidae</taxon>
        <taxon>Saccoglossus</taxon>
    </lineage>
</organism>
<proteinExistence type="inferred from homology"/>
<evidence type="ECO:0000256" key="6">
    <source>
        <dbReference type="ARBA" id="ARBA00019422"/>
    </source>
</evidence>
<comment type="similarity">
    <text evidence="4 18">Belongs to the NSE1 family.</text>
</comment>
<dbReference type="InterPro" id="IPR002219">
    <property type="entry name" value="PKC_DAG/PE"/>
</dbReference>
<dbReference type="Pfam" id="PF07574">
    <property type="entry name" value="SMC_Nse1"/>
    <property type="match status" value="1"/>
</dbReference>
<evidence type="ECO:0000256" key="18">
    <source>
        <dbReference type="RuleBase" id="RU368018"/>
    </source>
</evidence>
<dbReference type="InterPro" id="IPR014857">
    <property type="entry name" value="Nse1_RING_C4HC3-type"/>
</dbReference>
<comment type="subcellular location">
    <subcellularLocation>
        <location evidence="3">Chromosome</location>
    </subcellularLocation>
    <subcellularLocation>
        <location evidence="2 18">Nucleus</location>
    </subcellularLocation>
</comment>
<evidence type="ECO:0000256" key="1">
    <source>
        <dbReference type="ARBA" id="ARBA00000900"/>
    </source>
</evidence>
<dbReference type="InterPro" id="IPR036388">
    <property type="entry name" value="WH-like_DNA-bd_sf"/>
</dbReference>
<keyword evidence="8 18" id="KW-0808">Transferase</keyword>
<keyword evidence="9 18" id="KW-0479">Metal-binding</keyword>
<keyword evidence="15 18" id="KW-0233">DNA recombination</keyword>
<keyword evidence="16 18" id="KW-0234">DNA repair</keyword>
<feature type="region of interest" description="Disordered" evidence="19">
    <location>
        <begin position="241"/>
        <end position="274"/>
    </location>
</feature>
<dbReference type="Pfam" id="PF08746">
    <property type="entry name" value="zf-RING-like"/>
    <property type="match status" value="1"/>
</dbReference>
<keyword evidence="14" id="KW-0832">Ubl conjugation</keyword>
<evidence type="ECO:0000256" key="17">
    <source>
        <dbReference type="ARBA" id="ARBA00023242"/>
    </source>
</evidence>
<keyword evidence="7" id="KW-0158">Chromosome</keyword>
<evidence type="ECO:0000256" key="8">
    <source>
        <dbReference type="ARBA" id="ARBA00022679"/>
    </source>
</evidence>
<protein>
    <recommendedName>
        <fullName evidence="6 18">Non-structural maintenance of chromosomes element 1 homolog</fullName>
        <ecNumber evidence="5 18">2.3.2.27</ecNumber>
    </recommendedName>
</protein>